<proteinExistence type="predicted"/>
<dbReference type="OrthoDB" id="5819100at2759"/>
<feature type="compositionally biased region" description="Basic and acidic residues" evidence="1">
    <location>
        <begin position="367"/>
        <end position="381"/>
    </location>
</feature>
<dbReference type="AlphaFoldDB" id="A0A0B2VGG1"/>
<dbReference type="Proteomes" id="UP000031036">
    <property type="component" value="Unassembled WGS sequence"/>
</dbReference>
<feature type="compositionally biased region" description="Basic residues" evidence="1">
    <location>
        <begin position="397"/>
        <end position="407"/>
    </location>
</feature>
<accession>A0A0B2VGG1</accession>
<evidence type="ECO:0000313" key="2">
    <source>
        <dbReference type="EMBL" id="KHN82611.1"/>
    </source>
</evidence>
<feature type="compositionally biased region" description="Low complexity" evidence="1">
    <location>
        <begin position="382"/>
        <end position="393"/>
    </location>
</feature>
<evidence type="ECO:0000256" key="1">
    <source>
        <dbReference type="SAM" id="MobiDB-lite"/>
    </source>
</evidence>
<keyword evidence="3" id="KW-1185">Reference proteome</keyword>
<gene>
    <name evidence="2" type="ORF">Tcan_10416</name>
</gene>
<evidence type="ECO:0000313" key="3">
    <source>
        <dbReference type="Proteomes" id="UP000031036"/>
    </source>
</evidence>
<reference evidence="2 3" key="1">
    <citation type="submission" date="2014-11" db="EMBL/GenBank/DDBJ databases">
        <title>Genetic blueprint of the zoonotic pathogen Toxocara canis.</title>
        <authorList>
            <person name="Zhu X.-Q."/>
            <person name="Korhonen P.K."/>
            <person name="Cai H."/>
            <person name="Young N.D."/>
            <person name="Nejsum P."/>
            <person name="von Samson-Himmelstjerna G."/>
            <person name="Boag P.R."/>
            <person name="Tan P."/>
            <person name="Li Q."/>
            <person name="Min J."/>
            <person name="Yang Y."/>
            <person name="Wang X."/>
            <person name="Fang X."/>
            <person name="Hall R.S."/>
            <person name="Hofmann A."/>
            <person name="Sternberg P.W."/>
            <person name="Jex A.R."/>
            <person name="Gasser R.B."/>
        </authorList>
    </citation>
    <scope>NUCLEOTIDE SEQUENCE [LARGE SCALE GENOMIC DNA]</scope>
    <source>
        <strain evidence="2">PN_DK_2014</strain>
    </source>
</reference>
<organism evidence="2 3">
    <name type="scientific">Toxocara canis</name>
    <name type="common">Canine roundworm</name>
    <dbReference type="NCBI Taxonomy" id="6265"/>
    <lineage>
        <taxon>Eukaryota</taxon>
        <taxon>Metazoa</taxon>
        <taxon>Ecdysozoa</taxon>
        <taxon>Nematoda</taxon>
        <taxon>Chromadorea</taxon>
        <taxon>Rhabditida</taxon>
        <taxon>Spirurina</taxon>
        <taxon>Ascaridomorpha</taxon>
        <taxon>Ascaridoidea</taxon>
        <taxon>Toxocaridae</taxon>
        <taxon>Toxocara</taxon>
    </lineage>
</organism>
<dbReference type="EMBL" id="JPKZ01001320">
    <property type="protein sequence ID" value="KHN82611.1"/>
    <property type="molecule type" value="Genomic_DNA"/>
</dbReference>
<feature type="region of interest" description="Disordered" evidence="1">
    <location>
        <begin position="367"/>
        <end position="409"/>
    </location>
</feature>
<comment type="caution">
    <text evidence="2">The sequence shown here is derived from an EMBL/GenBank/DDBJ whole genome shotgun (WGS) entry which is preliminary data.</text>
</comment>
<protein>
    <submittedName>
        <fullName evidence="2">Uncharacterized protein</fullName>
    </submittedName>
</protein>
<sequence length="487" mass="54339">MMRLKRRMVDMKSACSHRHVNTYHKNQSNVMVRAAIRKDDCLRKKLMSGGIAKETKLTAIEKRRRMIEAGRKYATLNGIALHSNAISKQPTHFKEGNVELVAPSALANQTQALGGLKDMVQVEKELECEPKSVRKSVLQHKPPHFLHLMPPCRSSARDSKKNSNLANKQFSLNVPFEKDVRSLHDIINGKPIAGIIERPSYCRARERPSLFPNGINPLDEASTARYHRLPQSQRSPKELKTFSAFVRPLACATNASPSQTPSSSNVKLTCKKTPKSVHFSDKITFRSPPLSCLEKLPQLPEVLNLNVSDSELDAQLSELPSGIISRLNDALQRIHTERDSELDAQLSELPSGIISRLNDALQRIHTERSARNSERGDRLGSEESTPTEEGSAECLARKRGRPKRQTRSVKADELYPWSAVKVGNVAEEERSCDPTRRITRSTGIAQARPSVLPRSTKSHRALCAHRIQSDTQLLQCSGNSSANLNKS</sequence>
<name>A0A0B2VGG1_TOXCA</name>